<dbReference type="Proteomes" id="UP000229323">
    <property type="component" value="Chromosome"/>
</dbReference>
<keyword evidence="2 3" id="KW-0175">Coiled coil</keyword>
<dbReference type="Pfam" id="PF25973">
    <property type="entry name" value="BSH_CzcB"/>
    <property type="match status" value="1"/>
</dbReference>
<dbReference type="EMBL" id="CP024696">
    <property type="protein sequence ID" value="ATV51876.1"/>
    <property type="molecule type" value="Genomic_DNA"/>
</dbReference>
<protein>
    <recommendedName>
        <fullName evidence="4">CzcB-like barrel-sandwich hybrid domain-containing protein</fullName>
    </recommendedName>
</protein>
<dbReference type="PANTHER" id="PTHR32347:SF23">
    <property type="entry name" value="BLL5650 PROTEIN"/>
    <property type="match status" value="1"/>
</dbReference>
<dbReference type="InterPro" id="IPR050465">
    <property type="entry name" value="UPF0194_transport"/>
</dbReference>
<sequence>MKKMLIFATGLIVMASCGNKGTDYDASGVFETTEVLVSARGTGEIMSFRIEEGQTVKANEVLGRLDVTQLELKKEQLNASQAQVQANKSATNSHVLDLEKQVAGIRQQISNLQREKNRFSALLADGAATKKQVDDISYQISVLQKQLAATQEQISANNKSFHGQSAGFDAQSTGVETQKAQVDDMLRQAVIVSPIDGVVLSKYAEQSEYAAPGRALFKVADVKQMRLRAYITADLLTNVKIGQKVKVYADQGEKGRKEYEGIVSWISSEAEFTPKTIQTRDERSNLVYAVKIDVKNDGLIKRGMYGDVKF</sequence>
<name>A0A2D3NA60_PREIN</name>
<accession>A0A2D3NA60</accession>
<dbReference type="InterPro" id="IPR058647">
    <property type="entry name" value="BSH_CzcB-like"/>
</dbReference>
<dbReference type="PANTHER" id="PTHR32347">
    <property type="entry name" value="EFFLUX SYSTEM COMPONENT YKNX-RELATED"/>
    <property type="match status" value="1"/>
</dbReference>
<evidence type="ECO:0000256" key="2">
    <source>
        <dbReference type="ARBA" id="ARBA00023054"/>
    </source>
</evidence>
<comment type="subcellular location">
    <subcellularLocation>
        <location evidence="1">Cell envelope</location>
    </subcellularLocation>
</comment>
<gene>
    <name evidence="5" type="ORF">CTM50_01590</name>
</gene>
<evidence type="ECO:0000256" key="3">
    <source>
        <dbReference type="SAM" id="Coils"/>
    </source>
</evidence>
<dbReference type="RefSeq" id="WP_100022500.1">
    <property type="nucleotide sequence ID" value="NZ_CP024696.1"/>
</dbReference>
<organism evidence="5 6">
    <name type="scientific">Prevotella intermedia</name>
    <dbReference type="NCBI Taxonomy" id="28131"/>
    <lineage>
        <taxon>Bacteria</taxon>
        <taxon>Pseudomonadati</taxon>
        <taxon>Bacteroidota</taxon>
        <taxon>Bacteroidia</taxon>
        <taxon>Bacteroidales</taxon>
        <taxon>Prevotellaceae</taxon>
        <taxon>Prevotella</taxon>
    </lineage>
</organism>
<evidence type="ECO:0000256" key="1">
    <source>
        <dbReference type="ARBA" id="ARBA00004196"/>
    </source>
</evidence>
<dbReference type="Gene3D" id="2.40.30.170">
    <property type="match status" value="1"/>
</dbReference>
<dbReference type="GO" id="GO:0030313">
    <property type="term" value="C:cell envelope"/>
    <property type="evidence" value="ECO:0007669"/>
    <property type="project" value="UniProtKB-SubCell"/>
</dbReference>
<evidence type="ECO:0000313" key="6">
    <source>
        <dbReference type="Proteomes" id="UP000229323"/>
    </source>
</evidence>
<feature type="coiled-coil region" evidence="3">
    <location>
        <begin position="67"/>
        <end position="122"/>
    </location>
</feature>
<dbReference type="PROSITE" id="PS51257">
    <property type="entry name" value="PROKAR_LIPOPROTEIN"/>
    <property type="match status" value="1"/>
</dbReference>
<dbReference type="Gene3D" id="2.40.50.100">
    <property type="match status" value="1"/>
</dbReference>
<proteinExistence type="predicted"/>
<dbReference type="AlphaFoldDB" id="A0A2D3NA60"/>
<reference evidence="5 6" key="1">
    <citation type="submission" date="2017-11" db="EMBL/GenBank/DDBJ databases">
        <title>Genome sequencing of Prevotella intermedia KCOM 2033.</title>
        <authorList>
            <person name="Kook J.-K."/>
            <person name="Park S.-N."/>
            <person name="Lim Y.K."/>
        </authorList>
    </citation>
    <scope>NUCLEOTIDE SEQUENCE [LARGE SCALE GENOMIC DNA]</scope>
    <source>
        <strain evidence="5 6">KCOM 2033</strain>
    </source>
</reference>
<evidence type="ECO:0000259" key="4">
    <source>
        <dbReference type="Pfam" id="PF25973"/>
    </source>
</evidence>
<evidence type="ECO:0000313" key="5">
    <source>
        <dbReference type="EMBL" id="ATV51876.1"/>
    </source>
</evidence>
<feature type="domain" description="CzcB-like barrel-sandwich hybrid" evidence="4">
    <location>
        <begin position="35"/>
        <end position="221"/>
    </location>
</feature>